<gene>
    <name evidence="5" type="ORF">JX265_012337</name>
</gene>
<dbReference type="InterPro" id="IPR007219">
    <property type="entry name" value="XnlR_reg_dom"/>
</dbReference>
<dbReference type="Pfam" id="PF04082">
    <property type="entry name" value="Fungal_trans"/>
    <property type="match status" value="1"/>
</dbReference>
<keyword evidence="3" id="KW-0539">Nucleus</keyword>
<evidence type="ECO:0000256" key="1">
    <source>
        <dbReference type="ARBA" id="ARBA00004123"/>
    </source>
</evidence>
<accession>A0A9P9WAS0</accession>
<reference evidence="5" key="1">
    <citation type="submission" date="2021-03" db="EMBL/GenBank/DDBJ databases">
        <title>Revisited historic fungal species revealed as producer of novel bioactive compounds through whole genome sequencing and comparative genomics.</title>
        <authorList>
            <person name="Vignolle G.A."/>
            <person name="Hochenegger N."/>
            <person name="Mach R.L."/>
            <person name="Mach-Aigner A.R."/>
            <person name="Javad Rahimi M."/>
            <person name="Salim K.A."/>
            <person name="Chan C.M."/>
            <person name="Lim L.B.L."/>
            <person name="Cai F."/>
            <person name="Druzhinina I.S."/>
            <person name="U'Ren J.M."/>
            <person name="Derntl C."/>
        </authorList>
    </citation>
    <scope>NUCLEOTIDE SEQUENCE</scope>
    <source>
        <strain evidence="5">TUCIM 5799</strain>
    </source>
</reference>
<evidence type="ECO:0000313" key="6">
    <source>
        <dbReference type="Proteomes" id="UP000829685"/>
    </source>
</evidence>
<feature type="domain" description="Zn(2)-C6 fungal-type" evidence="4">
    <location>
        <begin position="9"/>
        <end position="38"/>
    </location>
</feature>
<dbReference type="GO" id="GO:0000981">
    <property type="term" value="F:DNA-binding transcription factor activity, RNA polymerase II-specific"/>
    <property type="evidence" value="ECO:0007669"/>
    <property type="project" value="InterPro"/>
</dbReference>
<dbReference type="EMBL" id="JAFIMR010000052">
    <property type="protein sequence ID" value="KAI1854982.1"/>
    <property type="molecule type" value="Genomic_DNA"/>
</dbReference>
<name>A0A9P9WAS0_9PEZI</name>
<dbReference type="GO" id="GO:0003677">
    <property type="term" value="F:DNA binding"/>
    <property type="evidence" value="ECO:0007669"/>
    <property type="project" value="InterPro"/>
</dbReference>
<comment type="subcellular location">
    <subcellularLocation>
        <location evidence="1">Nucleus</location>
    </subcellularLocation>
</comment>
<dbReference type="PROSITE" id="PS50048">
    <property type="entry name" value="ZN2_CY6_FUNGAL_2"/>
    <property type="match status" value="1"/>
</dbReference>
<dbReference type="CDD" id="cd00067">
    <property type="entry name" value="GAL4"/>
    <property type="match status" value="1"/>
</dbReference>
<dbReference type="GO" id="GO:0008270">
    <property type="term" value="F:zinc ion binding"/>
    <property type="evidence" value="ECO:0007669"/>
    <property type="project" value="InterPro"/>
</dbReference>
<dbReference type="PROSITE" id="PS00463">
    <property type="entry name" value="ZN2_CY6_FUNGAL_1"/>
    <property type="match status" value="1"/>
</dbReference>
<dbReference type="PANTHER" id="PTHR31001:SF90">
    <property type="entry name" value="CENTROMERE DNA-BINDING PROTEIN COMPLEX CBF3 SUBUNIT B"/>
    <property type="match status" value="1"/>
</dbReference>
<comment type="caution">
    <text evidence="5">The sequence shown here is derived from an EMBL/GenBank/DDBJ whole genome shotgun (WGS) entry which is preliminary data.</text>
</comment>
<dbReference type="InterPro" id="IPR036864">
    <property type="entry name" value="Zn2-C6_fun-type_DNA-bd_sf"/>
</dbReference>
<dbReference type="AlphaFoldDB" id="A0A9P9WAS0"/>
<evidence type="ECO:0000256" key="3">
    <source>
        <dbReference type="ARBA" id="ARBA00023242"/>
    </source>
</evidence>
<dbReference type="InterPro" id="IPR050613">
    <property type="entry name" value="Sec_Metabolite_Reg"/>
</dbReference>
<dbReference type="InterPro" id="IPR001138">
    <property type="entry name" value="Zn2Cys6_DnaBD"/>
</dbReference>
<dbReference type="Pfam" id="PF00172">
    <property type="entry name" value="Zn_clus"/>
    <property type="match status" value="1"/>
</dbReference>
<dbReference type="PANTHER" id="PTHR31001">
    <property type="entry name" value="UNCHARACTERIZED TRANSCRIPTIONAL REGULATORY PROTEIN"/>
    <property type="match status" value="1"/>
</dbReference>
<dbReference type="SUPFAM" id="SSF57701">
    <property type="entry name" value="Zn2/Cys6 DNA-binding domain"/>
    <property type="match status" value="1"/>
</dbReference>
<evidence type="ECO:0000259" key="4">
    <source>
        <dbReference type="PROSITE" id="PS50048"/>
    </source>
</evidence>
<organism evidence="5 6">
    <name type="scientific">Neoarthrinium moseri</name>
    <dbReference type="NCBI Taxonomy" id="1658444"/>
    <lineage>
        <taxon>Eukaryota</taxon>
        <taxon>Fungi</taxon>
        <taxon>Dikarya</taxon>
        <taxon>Ascomycota</taxon>
        <taxon>Pezizomycotina</taxon>
        <taxon>Sordariomycetes</taxon>
        <taxon>Xylariomycetidae</taxon>
        <taxon>Amphisphaeriales</taxon>
        <taxon>Apiosporaceae</taxon>
        <taxon>Neoarthrinium</taxon>
    </lineage>
</organism>
<dbReference type="CDD" id="cd12148">
    <property type="entry name" value="fungal_TF_MHR"/>
    <property type="match status" value="1"/>
</dbReference>
<dbReference type="Gene3D" id="4.10.240.10">
    <property type="entry name" value="Zn(2)-C6 fungal-type DNA-binding domain"/>
    <property type="match status" value="1"/>
</dbReference>
<keyword evidence="2" id="KW-0479">Metal-binding</keyword>
<dbReference type="GO" id="GO:0005634">
    <property type="term" value="C:nucleus"/>
    <property type="evidence" value="ECO:0007669"/>
    <property type="project" value="UniProtKB-SubCell"/>
</dbReference>
<dbReference type="SMART" id="SM00066">
    <property type="entry name" value="GAL4"/>
    <property type="match status" value="1"/>
</dbReference>
<dbReference type="Proteomes" id="UP000829685">
    <property type="component" value="Unassembled WGS sequence"/>
</dbReference>
<keyword evidence="6" id="KW-1185">Reference proteome</keyword>
<proteinExistence type="predicted"/>
<protein>
    <recommendedName>
        <fullName evidence="4">Zn(2)-C6 fungal-type domain-containing protein</fullName>
    </recommendedName>
</protein>
<evidence type="ECO:0000256" key="2">
    <source>
        <dbReference type="ARBA" id="ARBA00022723"/>
    </source>
</evidence>
<dbReference type="GO" id="GO:0006351">
    <property type="term" value="P:DNA-templated transcription"/>
    <property type="evidence" value="ECO:0007669"/>
    <property type="project" value="InterPro"/>
</dbReference>
<sequence>MSVARGRMACASCTKRKVKCSKTVPCVHCIRRGEQDTCGIISNIESPVIEHTVSQYFPSSAAPLDHDEQLSALSRRVAELEAELQQKTYSTPEVASHRVRNLDTSINRETGGAELARDAVAEDAASILEFLAWGRRKNPEYHAVASPEAAVTTAQAGEVVANAQVEPSAADTGFLQDISHTSVLQLLLPDKQRTWDLVLWHERCLLWYHCSYYAPSLRKQLESFYSNHGGSVENPGVNLQWVAFLFAVLAGSLTCMPNNTAEQWGFGEDERETLSKRWFQAVISCLNKADYAANHSILSIQAIATLTVSAHMLGFSSTQSIHLAAAVRIAQSLGLHRLTSDASGSEVEKETGRRVWSQLCSQDWFSLPFSETYLVNPLYSKSELPMNCHDEEVLPLPDFVPTVTGYSRFLHSIASIMPRLQDGLVSSNTLFTKYEQVVKWDKQLRNLATAGRPIYLSAVPLDSQWPVFVPWARRSLAISSSHKIIMIHRSFLSESFTNPAFGFTRRTCLAASKTIIKEYKCVVEENGPVLWIHQAFSVAASVILILDVLHRENCEPESMEHLQLYEG</sequence>
<evidence type="ECO:0000313" key="5">
    <source>
        <dbReference type="EMBL" id="KAI1854982.1"/>
    </source>
</evidence>